<dbReference type="GO" id="GO:2000762">
    <property type="term" value="P:regulation of phenylpropanoid metabolic process"/>
    <property type="evidence" value="ECO:0007669"/>
    <property type="project" value="InterPro"/>
</dbReference>
<evidence type="ECO:0000313" key="3">
    <source>
        <dbReference type="Proteomes" id="UP000288805"/>
    </source>
</evidence>
<keyword evidence="1" id="KW-0472">Membrane</keyword>
<comment type="caution">
    <text evidence="2">The sequence shown here is derived from an EMBL/GenBank/DDBJ whole genome shotgun (WGS) entry which is preliminary data.</text>
</comment>
<gene>
    <name evidence="2" type="primary">MED33B_4</name>
    <name evidence="2" type="ORF">CK203_050011</name>
</gene>
<keyword evidence="1" id="KW-1133">Transmembrane helix</keyword>
<proteinExistence type="predicted"/>
<dbReference type="PANTHER" id="PTHR33739">
    <property type="entry name" value="OS07G0681500 PROTEIN"/>
    <property type="match status" value="1"/>
</dbReference>
<sequence length="199" mass="22771">MKVYSCLGITQSRLAEGGIIVLSIALYFLIANLRRIIPHRWSQPEAYRLYLELLSRYAFSFHPVEPDASKERIIKSVDAALQLSKTYQVHVLELGHTMVLFFFSIVVGLLDSTLDDWGFPVTFLDRASGVARSGDYLNMDIDSKGNKNFKQSEHREQMRRTNSFLAMEVLGTLTENRKAKVLLRLVHLNIIRLCPVEIL</sequence>
<name>A0A438H589_VITVI</name>
<evidence type="ECO:0000256" key="1">
    <source>
        <dbReference type="SAM" id="Phobius"/>
    </source>
</evidence>
<dbReference type="AlphaFoldDB" id="A0A438H589"/>
<dbReference type="PANTHER" id="PTHR33739:SF3">
    <property type="entry name" value="OS07G0681500 PROTEIN"/>
    <property type="match status" value="1"/>
</dbReference>
<dbReference type="EMBL" id="QGNW01000278">
    <property type="protein sequence ID" value="RVW79622.1"/>
    <property type="molecule type" value="Genomic_DNA"/>
</dbReference>
<accession>A0A438H589</accession>
<reference evidence="2 3" key="1">
    <citation type="journal article" date="2018" name="PLoS Genet.">
        <title>Population sequencing reveals clonal diversity and ancestral inbreeding in the grapevine cultivar Chardonnay.</title>
        <authorList>
            <person name="Roach M.J."/>
            <person name="Johnson D.L."/>
            <person name="Bohlmann J."/>
            <person name="van Vuuren H.J."/>
            <person name="Jones S.J."/>
            <person name="Pretorius I.S."/>
            <person name="Schmidt S.A."/>
            <person name="Borneman A.R."/>
        </authorList>
    </citation>
    <scope>NUCLEOTIDE SEQUENCE [LARGE SCALE GENOMIC DNA]</scope>
    <source>
        <strain evidence="3">cv. Chardonnay</strain>
        <tissue evidence="2">Leaf</tissue>
    </source>
</reference>
<protein>
    <submittedName>
        <fullName evidence="2">Mediator of RNA polymerase II transcription subunit 33B</fullName>
    </submittedName>
</protein>
<dbReference type="InterPro" id="IPR039638">
    <property type="entry name" value="MED33A/B"/>
</dbReference>
<keyword evidence="1" id="KW-0812">Transmembrane</keyword>
<evidence type="ECO:0000313" key="2">
    <source>
        <dbReference type="EMBL" id="RVW79622.1"/>
    </source>
</evidence>
<feature type="transmembrane region" description="Helical" evidence="1">
    <location>
        <begin position="14"/>
        <end position="33"/>
    </location>
</feature>
<organism evidence="2 3">
    <name type="scientific">Vitis vinifera</name>
    <name type="common">Grape</name>
    <dbReference type="NCBI Taxonomy" id="29760"/>
    <lineage>
        <taxon>Eukaryota</taxon>
        <taxon>Viridiplantae</taxon>
        <taxon>Streptophyta</taxon>
        <taxon>Embryophyta</taxon>
        <taxon>Tracheophyta</taxon>
        <taxon>Spermatophyta</taxon>
        <taxon>Magnoliopsida</taxon>
        <taxon>eudicotyledons</taxon>
        <taxon>Gunneridae</taxon>
        <taxon>Pentapetalae</taxon>
        <taxon>rosids</taxon>
        <taxon>Vitales</taxon>
        <taxon>Vitaceae</taxon>
        <taxon>Viteae</taxon>
        <taxon>Vitis</taxon>
    </lineage>
</organism>
<dbReference type="GO" id="GO:0016592">
    <property type="term" value="C:mediator complex"/>
    <property type="evidence" value="ECO:0007669"/>
    <property type="project" value="InterPro"/>
</dbReference>
<dbReference type="Proteomes" id="UP000288805">
    <property type="component" value="Unassembled WGS sequence"/>
</dbReference>